<dbReference type="GO" id="GO:0004222">
    <property type="term" value="F:metalloendopeptidase activity"/>
    <property type="evidence" value="ECO:0007669"/>
    <property type="project" value="InterPro"/>
</dbReference>
<dbReference type="AlphaFoldDB" id="A0A1I4CQX3"/>
<evidence type="ECO:0000259" key="8">
    <source>
        <dbReference type="Pfam" id="PF01432"/>
    </source>
</evidence>
<evidence type="ECO:0000256" key="6">
    <source>
        <dbReference type="ARBA" id="ARBA00023049"/>
    </source>
</evidence>
<dbReference type="PANTHER" id="PTHR43660">
    <property type="entry name" value="DIPEPTIDYL CARBOXYPEPTIDASE"/>
    <property type="match status" value="1"/>
</dbReference>
<feature type="domain" description="Peptidase M3A/M3B catalytic" evidence="8">
    <location>
        <begin position="226"/>
        <end position="667"/>
    </location>
</feature>
<dbReference type="InterPro" id="IPR024077">
    <property type="entry name" value="Neurolysin/TOP_dom2"/>
</dbReference>
<dbReference type="Gene3D" id="1.10.1370.40">
    <property type="match status" value="1"/>
</dbReference>
<dbReference type="GO" id="GO:0046872">
    <property type="term" value="F:metal ion binding"/>
    <property type="evidence" value="ECO:0007669"/>
    <property type="project" value="UniProtKB-UniRule"/>
</dbReference>
<dbReference type="RefSeq" id="WP_093322248.1">
    <property type="nucleotide sequence ID" value="NZ_FOSZ01000002.1"/>
</dbReference>
<name>A0A1I4CQX3_9RHOB</name>
<dbReference type="Gene3D" id="1.10.1370.10">
    <property type="entry name" value="Neurolysin, domain 3"/>
    <property type="match status" value="1"/>
</dbReference>
<reference evidence="10" key="1">
    <citation type="submission" date="2016-10" db="EMBL/GenBank/DDBJ databases">
        <authorList>
            <person name="Varghese N."/>
            <person name="Submissions S."/>
        </authorList>
    </citation>
    <scope>NUCLEOTIDE SEQUENCE [LARGE SCALE GENOMIC DNA]</scope>
    <source>
        <strain evidence="10">DSM 28453</strain>
    </source>
</reference>
<protein>
    <submittedName>
        <fullName evidence="9">Peptidyl-dipeptidase Dcp Metallo peptidase. MEROPS family M03A</fullName>
    </submittedName>
</protein>
<evidence type="ECO:0000256" key="4">
    <source>
        <dbReference type="ARBA" id="ARBA00022801"/>
    </source>
</evidence>
<dbReference type="EMBL" id="FOSZ01000002">
    <property type="protein sequence ID" value="SFK82456.1"/>
    <property type="molecule type" value="Genomic_DNA"/>
</dbReference>
<keyword evidence="4 7" id="KW-0378">Hydrolase</keyword>
<dbReference type="OrthoDB" id="9773538at2"/>
<evidence type="ECO:0000313" key="10">
    <source>
        <dbReference type="Proteomes" id="UP000198851"/>
    </source>
</evidence>
<keyword evidence="2 7" id="KW-0645">Protease</keyword>
<dbReference type="SUPFAM" id="SSF55486">
    <property type="entry name" value="Metalloproteases ('zincins'), catalytic domain"/>
    <property type="match status" value="1"/>
</dbReference>
<sequence>MTNPLLADWTTPFEIAPFDAISDDDFAPAFEVALAEHKAEIAAIADNPEAPNFANTIEAMEVAGGALDKVLSVFFSVAGAESNPARQELQREFSPKLAAHGAEISSNKALFGRIATVWEARDSLDLSAEQQRVLMLTHRGFVRGGAALEGDADARMKEIKSRLAVLGTEFTQNLLADERDWFMELAEDDLEGLPAFVVDAARAAGEEKSAGGPVVTLSRSLIVPFLQFSPRRDLREKAFAAWAARGANGGETDNRGIAAETLALREERAKLLGYDCFADFKLETEMAKTPAAVRELLMAVWEPAKARAEADGAVLTEMMHADGINGDLEPWDWRYYAEKRRKAEHDLDEAALKPYLQLERMIEASFACATRLFGLEFKELDVPLYHEDCRAWEVTRDGDHVAVFIGDYFARGGKRSGAWCSAMRGQAKFPKVQGPVVINVCNFAKGDPALLSYDDARTLFHEFGHALHQMLSNVTYESVSGTSVARDFVELPSQLYEHWLEVPEVLAEYATHAETGAPMPEAMLKKVLGAANFDQGFATVEYVASALVDLAFHEGDAPADPMAKQTEVLASLGMPRAITMRHATPQFAHVFAGDGYSSGYYSYMWSEVMDADAFEAFEEAGSPFDAATAKALETHILSTGGTVEADELYKRFRGRLPGVEALLKGRGLAA</sequence>
<dbReference type="GO" id="GO:0005829">
    <property type="term" value="C:cytosol"/>
    <property type="evidence" value="ECO:0007669"/>
    <property type="project" value="UniProtKB-ARBA"/>
</dbReference>
<accession>A0A1I4CQX3</accession>
<dbReference type="STRING" id="1280847.SAMN04488036_102380"/>
<evidence type="ECO:0000256" key="2">
    <source>
        <dbReference type="ARBA" id="ARBA00022670"/>
    </source>
</evidence>
<comment type="cofactor">
    <cofactor evidence="7">
        <name>Zn(2+)</name>
        <dbReference type="ChEBI" id="CHEBI:29105"/>
    </cofactor>
    <text evidence="7">Binds 1 zinc ion.</text>
</comment>
<dbReference type="InterPro" id="IPR024079">
    <property type="entry name" value="MetalloPept_cat_dom_sf"/>
</dbReference>
<keyword evidence="10" id="KW-1185">Reference proteome</keyword>
<dbReference type="Gene3D" id="3.40.390.10">
    <property type="entry name" value="Collagenase (Catalytic Domain)"/>
    <property type="match status" value="1"/>
</dbReference>
<evidence type="ECO:0000313" key="9">
    <source>
        <dbReference type="EMBL" id="SFK82456.1"/>
    </source>
</evidence>
<keyword evidence="3 7" id="KW-0479">Metal-binding</keyword>
<organism evidence="9 10">
    <name type="scientific">Shimia haliotis</name>
    <dbReference type="NCBI Taxonomy" id="1280847"/>
    <lineage>
        <taxon>Bacteria</taxon>
        <taxon>Pseudomonadati</taxon>
        <taxon>Pseudomonadota</taxon>
        <taxon>Alphaproteobacteria</taxon>
        <taxon>Rhodobacterales</taxon>
        <taxon>Roseobacteraceae</taxon>
    </lineage>
</organism>
<evidence type="ECO:0000256" key="7">
    <source>
        <dbReference type="RuleBase" id="RU003435"/>
    </source>
</evidence>
<evidence type="ECO:0000256" key="1">
    <source>
        <dbReference type="ARBA" id="ARBA00006040"/>
    </source>
</evidence>
<keyword evidence="5 7" id="KW-0862">Zinc</keyword>
<evidence type="ECO:0000256" key="3">
    <source>
        <dbReference type="ARBA" id="ARBA00022723"/>
    </source>
</evidence>
<gene>
    <name evidence="9" type="ORF">SAMN04488036_102380</name>
</gene>
<dbReference type="InterPro" id="IPR045090">
    <property type="entry name" value="Pept_M3A_M3B"/>
</dbReference>
<proteinExistence type="inferred from homology"/>
<comment type="similarity">
    <text evidence="1 7">Belongs to the peptidase M3 family.</text>
</comment>
<dbReference type="FunFam" id="3.40.390.10:FF:000009">
    <property type="entry name" value="Oligopeptidase A"/>
    <property type="match status" value="1"/>
</dbReference>
<dbReference type="PANTHER" id="PTHR43660:SF1">
    <property type="entry name" value="DIPEPTIDYL CARBOXYPEPTIDASE"/>
    <property type="match status" value="1"/>
</dbReference>
<dbReference type="Pfam" id="PF01432">
    <property type="entry name" value="Peptidase_M3"/>
    <property type="match status" value="1"/>
</dbReference>
<dbReference type="InterPro" id="IPR034005">
    <property type="entry name" value="M3A_DCP"/>
</dbReference>
<dbReference type="CDD" id="cd06456">
    <property type="entry name" value="M3A_DCP"/>
    <property type="match status" value="1"/>
</dbReference>
<evidence type="ECO:0000256" key="5">
    <source>
        <dbReference type="ARBA" id="ARBA00022833"/>
    </source>
</evidence>
<dbReference type="Proteomes" id="UP000198851">
    <property type="component" value="Unassembled WGS sequence"/>
</dbReference>
<dbReference type="GO" id="GO:0006508">
    <property type="term" value="P:proteolysis"/>
    <property type="evidence" value="ECO:0007669"/>
    <property type="project" value="UniProtKB-KW"/>
</dbReference>
<dbReference type="InterPro" id="IPR001567">
    <property type="entry name" value="Pept_M3A_M3B_dom"/>
</dbReference>
<dbReference type="GO" id="GO:0004180">
    <property type="term" value="F:carboxypeptidase activity"/>
    <property type="evidence" value="ECO:0007669"/>
    <property type="project" value="TreeGrafter"/>
</dbReference>
<keyword evidence="6 7" id="KW-0482">Metalloprotease</keyword>